<feature type="region of interest" description="Disordered" evidence="2">
    <location>
        <begin position="596"/>
        <end position="671"/>
    </location>
</feature>
<feature type="region of interest" description="Disordered" evidence="2">
    <location>
        <begin position="260"/>
        <end position="304"/>
    </location>
</feature>
<feature type="compositionally biased region" description="Polar residues" evidence="2">
    <location>
        <begin position="645"/>
        <end position="668"/>
    </location>
</feature>
<feature type="compositionally biased region" description="Basic and acidic residues" evidence="2">
    <location>
        <begin position="603"/>
        <end position="616"/>
    </location>
</feature>
<feature type="compositionally biased region" description="Polar residues" evidence="2">
    <location>
        <begin position="265"/>
        <end position="275"/>
    </location>
</feature>
<keyword evidence="1" id="KW-0175">Coiled coil</keyword>
<dbReference type="EMBL" id="JANVFS010000001">
    <property type="protein sequence ID" value="KAJ4495726.1"/>
    <property type="molecule type" value="Genomic_DNA"/>
</dbReference>
<evidence type="ECO:0000256" key="1">
    <source>
        <dbReference type="SAM" id="Coils"/>
    </source>
</evidence>
<comment type="caution">
    <text evidence="3">The sequence shown here is derived from an EMBL/GenBank/DDBJ whole genome shotgun (WGS) entry which is preliminary data.</text>
</comment>
<organism evidence="3 4">
    <name type="scientific">Lentinula lateritia</name>
    <dbReference type="NCBI Taxonomy" id="40482"/>
    <lineage>
        <taxon>Eukaryota</taxon>
        <taxon>Fungi</taxon>
        <taxon>Dikarya</taxon>
        <taxon>Basidiomycota</taxon>
        <taxon>Agaricomycotina</taxon>
        <taxon>Agaricomycetes</taxon>
        <taxon>Agaricomycetidae</taxon>
        <taxon>Agaricales</taxon>
        <taxon>Marasmiineae</taxon>
        <taxon>Omphalotaceae</taxon>
        <taxon>Lentinula</taxon>
    </lineage>
</organism>
<dbReference type="Proteomes" id="UP001150238">
    <property type="component" value="Unassembled WGS sequence"/>
</dbReference>
<feature type="compositionally biased region" description="Basic and acidic residues" evidence="2">
    <location>
        <begin position="132"/>
        <end position="143"/>
    </location>
</feature>
<feature type="region of interest" description="Disordered" evidence="2">
    <location>
        <begin position="526"/>
        <end position="557"/>
    </location>
</feature>
<sequence>MMQDYPGSGSPTSPILISDDDEQMVTVSGKLTQGEFSAHSPKFNATFSQYSGHGRVSRIGPQIVEKRDFTGRNRQVDEEGRCSSVFLFRSATLKTRKRKREQYDLPHNIAGTSRMHSLPPPPLPVTKSKRARQQERITRSQRDEVARRQIFDDAAFDVESSSFNTDSFSPPHPPDTYLPPAHMSGYPHVKTSSLSSSEWVNSMAKAADPPETQKLIPIPWDIFVPPTPWTSQPLPDLDQPPSWPLRSVTIPPISLPAKPVHAAMPTSSSNINASAESPKKHLPTNTIGMPYARDPDGKRGGFKLSSTTVFESKSHLAFPHKADPSRSLIMDQLPKLSRTPQWLKSWSIDACGTEPVFIAIDSSSAKALLEFSSVDQAEKAWSSPKLGKGLNSLGPIELKGKARVDLIRVWWYRSSSPELVFTRKELEEGEIEDDESMVDGRKESKKEKRARLAKLAKDEKKKDSLVQSRGLQIKTPSSNSSSMDSPVIHIPLPPPPSPASALPPRPFASTTYVPSAAPPVPLLMSPPTSLSAHKESTVKPTIRLSNLTPTGNAVRGSQPAHRFIEHADNAVDIDLPFPAVDHTDDIDMELSSPVVQPSPIPRDSNKLENHPNDHHGTVMKPIAITSNTEDIKTESTRPLGARKMSASNPTHLDNTSSTVQPEPNAIQTSSVRSSVVKRSLLARQKELEERIARSKLEIERNQSLAGKENDSTMRSPINQTLTLASTPASSPSISVKPPLPFPTSDAPFLPKKQAIEVQLRRLVLASQRKKKISDSGSILPLSPSSDTTIDNDEHLLINSDLVVVSEAGSSDSSSGTRISSTAAGTVFDDLAVSFIQESIQTIKPTPALPAVAAKPQSNSASVGLAARREQLEFQIAETKRLMELLSQTRTKQGRDSIMDQIRELSRRLGTKVLVLFRSQKQASSPPTSSFVHTPAYPSFLVKPIEPAKPLWPESIPDGGIFIMSDDEDEDDD</sequence>
<feature type="compositionally biased region" description="Pro residues" evidence="2">
    <location>
        <begin position="491"/>
        <end position="504"/>
    </location>
</feature>
<accession>A0A9W9E0Z6</accession>
<name>A0A9W9E0Z6_9AGAR</name>
<reference evidence="3" key="2">
    <citation type="journal article" date="2023" name="Proc. Natl. Acad. Sci. U.S.A.">
        <title>A global phylogenomic analysis of the shiitake genus Lentinula.</title>
        <authorList>
            <person name="Sierra-Patev S."/>
            <person name="Min B."/>
            <person name="Naranjo-Ortiz M."/>
            <person name="Looney B."/>
            <person name="Konkel Z."/>
            <person name="Slot J.C."/>
            <person name="Sakamoto Y."/>
            <person name="Steenwyk J.L."/>
            <person name="Rokas A."/>
            <person name="Carro J."/>
            <person name="Camarero S."/>
            <person name="Ferreira P."/>
            <person name="Molpeceres G."/>
            <person name="Ruiz-Duenas F.J."/>
            <person name="Serrano A."/>
            <person name="Henrissat B."/>
            <person name="Drula E."/>
            <person name="Hughes K.W."/>
            <person name="Mata J.L."/>
            <person name="Ishikawa N.K."/>
            <person name="Vargas-Isla R."/>
            <person name="Ushijima S."/>
            <person name="Smith C.A."/>
            <person name="Donoghue J."/>
            <person name="Ahrendt S."/>
            <person name="Andreopoulos W."/>
            <person name="He G."/>
            <person name="LaButti K."/>
            <person name="Lipzen A."/>
            <person name="Ng V."/>
            <person name="Riley R."/>
            <person name="Sandor L."/>
            <person name="Barry K."/>
            <person name="Martinez A.T."/>
            <person name="Xiao Y."/>
            <person name="Gibbons J.G."/>
            <person name="Terashima K."/>
            <person name="Grigoriev I.V."/>
            <person name="Hibbett D."/>
        </authorList>
    </citation>
    <scope>NUCLEOTIDE SEQUENCE</scope>
    <source>
        <strain evidence="3">Sp2 HRB7682 ss15</strain>
    </source>
</reference>
<feature type="compositionally biased region" description="Polar residues" evidence="2">
    <location>
        <begin position="466"/>
        <end position="476"/>
    </location>
</feature>
<proteinExistence type="predicted"/>
<feature type="region of interest" description="Disordered" evidence="2">
    <location>
        <begin position="430"/>
        <end position="504"/>
    </location>
</feature>
<feature type="region of interest" description="Disordered" evidence="2">
    <location>
        <begin position="950"/>
        <end position="972"/>
    </location>
</feature>
<protein>
    <submittedName>
        <fullName evidence="3">Uncharacterized protein</fullName>
    </submittedName>
</protein>
<evidence type="ECO:0000313" key="3">
    <source>
        <dbReference type="EMBL" id="KAJ4495726.1"/>
    </source>
</evidence>
<feature type="compositionally biased region" description="Basic and acidic residues" evidence="2">
    <location>
        <begin position="455"/>
        <end position="464"/>
    </location>
</feature>
<dbReference type="AlphaFoldDB" id="A0A9W9E0Z6"/>
<gene>
    <name evidence="3" type="ORF">C8J55DRAFT_545153</name>
</gene>
<evidence type="ECO:0000313" key="4">
    <source>
        <dbReference type="Proteomes" id="UP001150238"/>
    </source>
</evidence>
<reference evidence="3" key="1">
    <citation type="submission" date="2022-08" db="EMBL/GenBank/DDBJ databases">
        <authorList>
            <consortium name="DOE Joint Genome Institute"/>
            <person name="Min B."/>
            <person name="Riley R."/>
            <person name="Sierra-Patev S."/>
            <person name="Naranjo-Ortiz M."/>
            <person name="Looney B."/>
            <person name="Konkel Z."/>
            <person name="Slot J.C."/>
            <person name="Sakamoto Y."/>
            <person name="Steenwyk J.L."/>
            <person name="Rokas A."/>
            <person name="Carro J."/>
            <person name="Camarero S."/>
            <person name="Ferreira P."/>
            <person name="Molpeceres G."/>
            <person name="Ruiz-Duenas F.J."/>
            <person name="Serrano A."/>
            <person name="Henrissat B."/>
            <person name="Drula E."/>
            <person name="Hughes K.W."/>
            <person name="Mata J.L."/>
            <person name="Ishikawa N.K."/>
            <person name="Vargas-Isla R."/>
            <person name="Ushijima S."/>
            <person name="Smith C.A."/>
            <person name="Ahrendt S."/>
            <person name="Andreopoulos W."/>
            <person name="He G."/>
            <person name="Labutti K."/>
            <person name="Lipzen A."/>
            <person name="Ng V."/>
            <person name="Sandor L."/>
            <person name="Barry K."/>
            <person name="Martinez A.T."/>
            <person name="Xiao Y."/>
            <person name="Gibbons J.G."/>
            <person name="Terashima K."/>
            <person name="Hibbett D.S."/>
            <person name="Grigoriev I.V."/>
        </authorList>
    </citation>
    <scope>NUCLEOTIDE SEQUENCE</scope>
    <source>
        <strain evidence="3">Sp2 HRB7682 ss15</strain>
    </source>
</reference>
<evidence type="ECO:0000256" key="2">
    <source>
        <dbReference type="SAM" id="MobiDB-lite"/>
    </source>
</evidence>
<feature type="coiled-coil region" evidence="1">
    <location>
        <begin position="677"/>
        <end position="704"/>
    </location>
</feature>
<feature type="region of interest" description="Disordered" evidence="2">
    <location>
        <begin position="110"/>
        <end position="143"/>
    </location>
</feature>